<dbReference type="OrthoDB" id="1693347at2759"/>
<accession>A0A8X8DG15</accession>
<comment type="caution">
    <text evidence="1">The sequence shown here is derived from an EMBL/GenBank/DDBJ whole genome shotgun (WGS) entry which is preliminary data.</text>
</comment>
<name>A0A8X8DG15_POPTO</name>
<dbReference type="Proteomes" id="UP000886885">
    <property type="component" value="Chromosome 1D"/>
</dbReference>
<sequence length="167" mass="18898">MASPNPHLKSSSEIFVFIVTKSTYPQCGKQVSMLQFEKPIDYTFFIIPPNRNCAQPIPPSHLHLKRGHFRAAPSLFRVKEAKMLKYKESRLLAFGISVCALDYGRGDASEYSETSFVVQPSTRMAAETMHGLQPQTVESPNLLKLRDAKFIIALNKVRFPDRKPCLL</sequence>
<gene>
    <name evidence="1" type="ORF">POTOM_006690</name>
</gene>
<reference evidence="1" key="1">
    <citation type="journal article" date="2020" name="bioRxiv">
        <title>Hybrid origin of Populus tomentosa Carr. identified through genome sequencing and phylogenomic analysis.</title>
        <authorList>
            <person name="An X."/>
            <person name="Gao K."/>
            <person name="Chen Z."/>
            <person name="Li J."/>
            <person name="Yang X."/>
            <person name="Yang X."/>
            <person name="Zhou J."/>
            <person name="Guo T."/>
            <person name="Zhao T."/>
            <person name="Huang S."/>
            <person name="Miao D."/>
            <person name="Khan W.U."/>
            <person name="Rao P."/>
            <person name="Ye M."/>
            <person name="Lei B."/>
            <person name="Liao W."/>
            <person name="Wang J."/>
            <person name="Ji L."/>
            <person name="Li Y."/>
            <person name="Guo B."/>
            <person name="Mustafa N.S."/>
            <person name="Li S."/>
            <person name="Yun Q."/>
            <person name="Keller S.R."/>
            <person name="Mao J."/>
            <person name="Zhang R."/>
            <person name="Strauss S.H."/>
        </authorList>
    </citation>
    <scope>NUCLEOTIDE SEQUENCE</scope>
    <source>
        <strain evidence="1">GM15</strain>
        <tissue evidence="1">Leaf</tissue>
    </source>
</reference>
<dbReference type="EMBL" id="JAAWWB010000002">
    <property type="protein sequence ID" value="KAG6790534.1"/>
    <property type="molecule type" value="Genomic_DNA"/>
</dbReference>
<dbReference type="AlphaFoldDB" id="A0A8X8DG15"/>
<evidence type="ECO:0000313" key="1">
    <source>
        <dbReference type="EMBL" id="KAG6790534.1"/>
    </source>
</evidence>
<organism evidence="1 2">
    <name type="scientific">Populus tomentosa</name>
    <name type="common">Chinese white poplar</name>
    <dbReference type="NCBI Taxonomy" id="118781"/>
    <lineage>
        <taxon>Eukaryota</taxon>
        <taxon>Viridiplantae</taxon>
        <taxon>Streptophyta</taxon>
        <taxon>Embryophyta</taxon>
        <taxon>Tracheophyta</taxon>
        <taxon>Spermatophyta</taxon>
        <taxon>Magnoliopsida</taxon>
        <taxon>eudicotyledons</taxon>
        <taxon>Gunneridae</taxon>
        <taxon>Pentapetalae</taxon>
        <taxon>rosids</taxon>
        <taxon>fabids</taxon>
        <taxon>Malpighiales</taxon>
        <taxon>Salicaceae</taxon>
        <taxon>Saliceae</taxon>
        <taxon>Populus</taxon>
    </lineage>
</organism>
<evidence type="ECO:0000313" key="2">
    <source>
        <dbReference type="Proteomes" id="UP000886885"/>
    </source>
</evidence>
<keyword evidence="2" id="KW-1185">Reference proteome</keyword>
<proteinExistence type="predicted"/>
<protein>
    <submittedName>
        <fullName evidence="1">Uncharacterized protein</fullName>
    </submittedName>
</protein>